<dbReference type="GO" id="GO:0003677">
    <property type="term" value="F:DNA binding"/>
    <property type="evidence" value="ECO:0007669"/>
    <property type="project" value="UniProtKB-KW"/>
</dbReference>
<dbReference type="SUPFAM" id="SSF46894">
    <property type="entry name" value="C-terminal effector domain of the bipartite response regulators"/>
    <property type="match status" value="1"/>
</dbReference>
<gene>
    <name evidence="3" type="ORF">UFOPK2788_00480</name>
</gene>
<dbReference type="InterPro" id="IPR011006">
    <property type="entry name" value="CheY-like_superfamily"/>
</dbReference>
<evidence type="ECO:0000259" key="2">
    <source>
        <dbReference type="PROSITE" id="PS50110"/>
    </source>
</evidence>
<dbReference type="Gene3D" id="1.10.10.10">
    <property type="entry name" value="Winged helix-like DNA-binding domain superfamily/Winged helix DNA-binding domain"/>
    <property type="match status" value="1"/>
</dbReference>
<reference evidence="3" key="1">
    <citation type="submission" date="2020-05" db="EMBL/GenBank/DDBJ databases">
        <authorList>
            <person name="Chiriac C."/>
            <person name="Salcher M."/>
            <person name="Ghai R."/>
            <person name="Kavagutti S V."/>
        </authorList>
    </citation>
    <scope>NUCLEOTIDE SEQUENCE</scope>
</reference>
<dbReference type="InterPro" id="IPR000792">
    <property type="entry name" value="Tscrpt_reg_LuxR_C"/>
</dbReference>
<proteinExistence type="predicted"/>
<organism evidence="3">
    <name type="scientific">freshwater metagenome</name>
    <dbReference type="NCBI Taxonomy" id="449393"/>
    <lineage>
        <taxon>unclassified sequences</taxon>
        <taxon>metagenomes</taxon>
        <taxon>ecological metagenomes</taxon>
    </lineage>
</organism>
<dbReference type="PANTHER" id="PTHR43214">
    <property type="entry name" value="TWO-COMPONENT RESPONSE REGULATOR"/>
    <property type="match status" value="1"/>
</dbReference>
<dbReference type="SMART" id="SM00421">
    <property type="entry name" value="HTH_LUXR"/>
    <property type="match status" value="1"/>
</dbReference>
<dbReference type="InterPro" id="IPR016032">
    <property type="entry name" value="Sig_transdc_resp-reg_C-effctor"/>
</dbReference>
<name>A0A6J6SLL9_9ZZZZ</name>
<dbReference type="AlphaFoldDB" id="A0A6J6SLL9"/>
<dbReference type="Pfam" id="PF08281">
    <property type="entry name" value="Sigma70_r4_2"/>
    <property type="match status" value="1"/>
</dbReference>
<dbReference type="GO" id="GO:0006352">
    <property type="term" value="P:DNA-templated transcription initiation"/>
    <property type="evidence" value="ECO:0007669"/>
    <property type="project" value="InterPro"/>
</dbReference>
<dbReference type="SUPFAM" id="SSF52172">
    <property type="entry name" value="CheY-like"/>
    <property type="match status" value="1"/>
</dbReference>
<accession>A0A6J6SLL9</accession>
<dbReference type="InterPro" id="IPR001789">
    <property type="entry name" value="Sig_transdc_resp-reg_receiver"/>
</dbReference>
<feature type="domain" description="Response regulatory" evidence="2">
    <location>
        <begin position="5"/>
        <end position="125"/>
    </location>
</feature>
<dbReference type="PROSITE" id="PS50110">
    <property type="entry name" value="RESPONSE_REGULATORY"/>
    <property type="match status" value="1"/>
</dbReference>
<dbReference type="InterPro" id="IPR036388">
    <property type="entry name" value="WH-like_DNA-bd_sf"/>
</dbReference>
<keyword evidence="1" id="KW-0238">DNA-binding</keyword>
<dbReference type="EMBL" id="CAEZYV010000055">
    <property type="protein sequence ID" value="CAB4735650.1"/>
    <property type="molecule type" value="Genomic_DNA"/>
</dbReference>
<dbReference type="InterPro" id="IPR013249">
    <property type="entry name" value="RNA_pol_sigma70_r4_t2"/>
</dbReference>
<dbReference type="Gene3D" id="3.40.50.2300">
    <property type="match status" value="1"/>
</dbReference>
<dbReference type="GO" id="GO:0016987">
    <property type="term" value="F:sigma factor activity"/>
    <property type="evidence" value="ECO:0007669"/>
    <property type="project" value="InterPro"/>
</dbReference>
<sequence>MRRTRLLYVENDPALRRILGEILGRSPELELIGSVAGSDQAMDRELVKKADVALIDFSLDQNGLNGIELGIALRNINEYIGICIYSQFAVQQMVSRVPVGMREAWSFFDKSAEMQLSDYLKIIKDTAIGKGNWQEVLQAKNDTQESESSVFFSLTPRQRSILSLSTQGNSPQEIAKQLGISYSYVRKELSRAYAILLPNADQSSDLKTAAVLKYMELLRMS</sequence>
<evidence type="ECO:0000313" key="3">
    <source>
        <dbReference type="EMBL" id="CAB4735650.1"/>
    </source>
</evidence>
<dbReference type="InterPro" id="IPR039420">
    <property type="entry name" value="WalR-like"/>
</dbReference>
<protein>
    <submittedName>
        <fullName evidence="3">Unannotated protein</fullName>
    </submittedName>
</protein>
<dbReference type="GO" id="GO:0000160">
    <property type="term" value="P:phosphorelay signal transduction system"/>
    <property type="evidence" value="ECO:0007669"/>
    <property type="project" value="InterPro"/>
</dbReference>
<evidence type="ECO:0000256" key="1">
    <source>
        <dbReference type="ARBA" id="ARBA00023125"/>
    </source>
</evidence>